<dbReference type="PANTHER" id="PTHR47738:SF3">
    <property type="entry name" value="PHOSPHOTRANSFERASE SYSTEM MANNITOL_FRUCTOSE-SPECIFIC IIA DOMAIN CONTAINING PROTEIN"/>
    <property type="match status" value="1"/>
</dbReference>
<feature type="domain" description="PTS EIIA type-2" evidence="1">
    <location>
        <begin position="1"/>
        <end position="122"/>
    </location>
</feature>
<comment type="caution">
    <text evidence="2">The sequence shown here is derived from an EMBL/GenBank/DDBJ whole genome shotgun (WGS) entry which is preliminary data.</text>
</comment>
<dbReference type="InterPro" id="IPR016152">
    <property type="entry name" value="PTrfase/Anion_transptr"/>
</dbReference>
<evidence type="ECO:0000259" key="1">
    <source>
        <dbReference type="PROSITE" id="PS51094"/>
    </source>
</evidence>
<dbReference type="Pfam" id="PF00359">
    <property type="entry name" value="PTS_EIIA_2"/>
    <property type="match status" value="1"/>
</dbReference>
<dbReference type="EMBL" id="DSXR01000024">
    <property type="protein sequence ID" value="HGS86343.1"/>
    <property type="molecule type" value="Genomic_DNA"/>
</dbReference>
<reference evidence="2" key="1">
    <citation type="journal article" date="2020" name="mSystems">
        <title>Genome- and Community-Level Interaction Insights into Carbon Utilization and Element Cycling Functions of Hydrothermarchaeota in Hydrothermal Sediment.</title>
        <authorList>
            <person name="Zhou Z."/>
            <person name="Liu Y."/>
            <person name="Xu W."/>
            <person name="Pan J."/>
            <person name="Luo Z.H."/>
            <person name="Li M."/>
        </authorList>
    </citation>
    <scope>NUCLEOTIDE SEQUENCE [LARGE SCALE GENOMIC DNA]</scope>
    <source>
        <strain evidence="2">SpSt-556</strain>
    </source>
</reference>
<dbReference type="InterPro" id="IPR002178">
    <property type="entry name" value="PTS_EIIA_type-2_dom"/>
</dbReference>
<protein>
    <submittedName>
        <fullName evidence="2">PTS sugar transporter subunit IIA</fullName>
    </submittedName>
</protein>
<organism evidence="2">
    <name type="scientific">Bellilinea caldifistulae</name>
    <dbReference type="NCBI Taxonomy" id="360411"/>
    <lineage>
        <taxon>Bacteria</taxon>
        <taxon>Bacillati</taxon>
        <taxon>Chloroflexota</taxon>
        <taxon>Anaerolineae</taxon>
        <taxon>Anaerolineales</taxon>
        <taxon>Anaerolineaceae</taxon>
        <taxon>Bellilinea</taxon>
    </lineage>
</organism>
<sequence>MGKERLCQEIICEAVLERELSLPTGLELEGEVHAAIPHADVEHVNTPSVALAVLGKPVVFRCMVEPEKELPVRLVFLLAMNEPKKQIELLQQVATILQDAALLDKLIESNSEREVMEALGIEV</sequence>
<gene>
    <name evidence="2" type="ORF">ENT17_01855</name>
</gene>
<dbReference type="Gene3D" id="3.40.930.10">
    <property type="entry name" value="Mannitol-specific EII, Chain A"/>
    <property type="match status" value="1"/>
</dbReference>
<name>A0A7C4L098_9CHLR</name>
<keyword evidence="2" id="KW-0762">Sugar transport</keyword>
<keyword evidence="2" id="KW-0813">Transport</keyword>
<evidence type="ECO:0000313" key="2">
    <source>
        <dbReference type="EMBL" id="HGS86343.1"/>
    </source>
</evidence>
<dbReference type="AlphaFoldDB" id="A0A7C4L098"/>
<dbReference type="SUPFAM" id="SSF55804">
    <property type="entry name" value="Phoshotransferase/anion transport protein"/>
    <property type="match status" value="1"/>
</dbReference>
<dbReference type="InterPro" id="IPR051541">
    <property type="entry name" value="PTS_SugarTrans_NitroReg"/>
</dbReference>
<proteinExistence type="predicted"/>
<accession>A0A7C4L098</accession>
<dbReference type="PROSITE" id="PS51094">
    <property type="entry name" value="PTS_EIIA_TYPE_2"/>
    <property type="match status" value="1"/>
</dbReference>
<dbReference type="PANTHER" id="PTHR47738">
    <property type="entry name" value="PTS SYSTEM FRUCTOSE-LIKE EIIA COMPONENT-RELATED"/>
    <property type="match status" value="1"/>
</dbReference>